<evidence type="ECO:0000256" key="1">
    <source>
        <dbReference type="SAM" id="MobiDB-lite"/>
    </source>
</evidence>
<protein>
    <submittedName>
        <fullName evidence="2">Uncharacterized protein</fullName>
    </submittedName>
</protein>
<sequence length="180" mass="18711">MCWTSRQHPSVMSRHLVSTSRRRIDSRRDGTGRAAQLCAVEAGGGRLRDKGAQTLAHPTQAVSWRPARAEAAHGRQVASRRSDQLSVDTSVSAASDGRGGRPRGCVPYRPGGAVTEAAGGFGRPRDTYVIPPRPGAGRSPAPAGAEALFTAGRGQHVPLSAAADPADGVVLRCCSAARTP</sequence>
<reference evidence="2 3" key="1">
    <citation type="submission" date="2019-07" db="EMBL/GenBank/DDBJ databases">
        <title>Draft genome assembly of a fouling barnacle, Amphibalanus amphitrite (Darwin, 1854): The first reference genome for Thecostraca.</title>
        <authorList>
            <person name="Kim W."/>
        </authorList>
    </citation>
    <scope>NUCLEOTIDE SEQUENCE [LARGE SCALE GENOMIC DNA]</scope>
    <source>
        <strain evidence="2">SNU_AA5</strain>
        <tissue evidence="2">Soma without cirri and trophi</tissue>
    </source>
</reference>
<proteinExistence type="predicted"/>
<accession>A0A6A4VHT5</accession>
<feature type="compositionally biased region" description="Polar residues" evidence="1">
    <location>
        <begin position="1"/>
        <end position="10"/>
    </location>
</feature>
<comment type="caution">
    <text evidence="2">The sequence shown here is derived from an EMBL/GenBank/DDBJ whole genome shotgun (WGS) entry which is preliminary data.</text>
</comment>
<keyword evidence="3" id="KW-1185">Reference proteome</keyword>
<feature type="compositionally biased region" description="Basic and acidic residues" evidence="1">
    <location>
        <begin position="22"/>
        <end position="31"/>
    </location>
</feature>
<dbReference type="Proteomes" id="UP000440578">
    <property type="component" value="Unassembled WGS sequence"/>
</dbReference>
<dbReference type="EMBL" id="VIIS01001985">
    <property type="protein sequence ID" value="KAF0290022.1"/>
    <property type="molecule type" value="Genomic_DNA"/>
</dbReference>
<feature type="compositionally biased region" description="Polar residues" evidence="1">
    <location>
        <begin position="84"/>
        <end position="93"/>
    </location>
</feature>
<evidence type="ECO:0000313" key="2">
    <source>
        <dbReference type="EMBL" id="KAF0290022.1"/>
    </source>
</evidence>
<feature type="region of interest" description="Disordered" evidence="1">
    <location>
        <begin position="65"/>
        <end position="110"/>
    </location>
</feature>
<evidence type="ECO:0000313" key="3">
    <source>
        <dbReference type="Proteomes" id="UP000440578"/>
    </source>
</evidence>
<name>A0A6A4VHT5_AMPAM</name>
<dbReference type="AlphaFoldDB" id="A0A6A4VHT5"/>
<gene>
    <name evidence="2" type="ORF">FJT64_011737</name>
</gene>
<organism evidence="2 3">
    <name type="scientific">Amphibalanus amphitrite</name>
    <name type="common">Striped barnacle</name>
    <name type="synonym">Balanus amphitrite</name>
    <dbReference type="NCBI Taxonomy" id="1232801"/>
    <lineage>
        <taxon>Eukaryota</taxon>
        <taxon>Metazoa</taxon>
        <taxon>Ecdysozoa</taxon>
        <taxon>Arthropoda</taxon>
        <taxon>Crustacea</taxon>
        <taxon>Multicrustacea</taxon>
        <taxon>Cirripedia</taxon>
        <taxon>Thoracica</taxon>
        <taxon>Thoracicalcarea</taxon>
        <taxon>Balanomorpha</taxon>
        <taxon>Balanoidea</taxon>
        <taxon>Balanidae</taxon>
        <taxon>Amphibalaninae</taxon>
        <taxon>Amphibalanus</taxon>
    </lineage>
</organism>
<feature type="region of interest" description="Disordered" evidence="1">
    <location>
        <begin position="1"/>
        <end position="33"/>
    </location>
</feature>